<dbReference type="AlphaFoldDB" id="A0AA39WJ13"/>
<accession>A0AA39WJ13</accession>
<name>A0AA39WJ13_9PEZI</name>
<gene>
    <name evidence="2" type="ORF">B0T14DRAFT_244974</name>
</gene>
<dbReference type="Proteomes" id="UP001175000">
    <property type="component" value="Unassembled WGS sequence"/>
</dbReference>
<keyword evidence="3" id="KW-1185">Reference proteome</keyword>
<feature type="region of interest" description="Disordered" evidence="1">
    <location>
        <begin position="1"/>
        <end position="41"/>
    </location>
</feature>
<evidence type="ECO:0000313" key="2">
    <source>
        <dbReference type="EMBL" id="KAK0616323.1"/>
    </source>
</evidence>
<proteinExistence type="predicted"/>
<reference evidence="2" key="1">
    <citation type="submission" date="2023-06" db="EMBL/GenBank/DDBJ databases">
        <title>Genome-scale phylogeny and comparative genomics of the fungal order Sordariales.</title>
        <authorList>
            <consortium name="Lawrence Berkeley National Laboratory"/>
            <person name="Hensen N."/>
            <person name="Bonometti L."/>
            <person name="Westerberg I."/>
            <person name="Brannstrom I.O."/>
            <person name="Guillou S."/>
            <person name="Cros-Aarteil S."/>
            <person name="Calhoun S."/>
            <person name="Haridas S."/>
            <person name="Kuo A."/>
            <person name="Mondo S."/>
            <person name="Pangilinan J."/>
            <person name="Riley R."/>
            <person name="Labutti K."/>
            <person name="Andreopoulos B."/>
            <person name="Lipzen A."/>
            <person name="Chen C."/>
            <person name="Yanf M."/>
            <person name="Daum C."/>
            <person name="Ng V."/>
            <person name="Clum A."/>
            <person name="Steindorff A."/>
            <person name="Ohm R."/>
            <person name="Martin F."/>
            <person name="Silar P."/>
            <person name="Natvig D."/>
            <person name="Lalanne C."/>
            <person name="Gautier V."/>
            <person name="Ament-Velasquez S.L."/>
            <person name="Kruys A."/>
            <person name="Hutchinson M.I."/>
            <person name="Powell A.J."/>
            <person name="Barry K."/>
            <person name="Miller A.N."/>
            <person name="Grigoriev I.V."/>
            <person name="Debuchy R."/>
            <person name="Gladieux P."/>
            <person name="Thoren M.H."/>
            <person name="Johannesson H."/>
        </authorList>
    </citation>
    <scope>NUCLEOTIDE SEQUENCE</scope>
    <source>
        <strain evidence="2">CBS 606.72</strain>
    </source>
</reference>
<dbReference type="EMBL" id="JAULSU010000005">
    <property type="protein sequence ID" value="KAK0616323.1"/>
    <property type="molecule type" value="Genomic_DNA"/>
</dbReference>
<feature type="region of interest" description="Disordered" evidence="1">
    <location>
        <begin position="189"/>
        <end position="210"/>
    </location>
</feature>
<sequence>MPTRSERLPHMEPSFARSRRPPCRLSIGHEGGEESVGKDGPLWQSGSIWGIIPSHARPSILRFRTTFAQRPPTRRPILPNAHEGCPCSLPSLIRLWGKPSAGLVLGLLQPSSCPGRPLASRVGGTSTSRQDNMRRRSRQIVAGGEMPRQRAILPLPKGFFVHMTFRRLGSGHQSLPKCRARAFWESRSRSRPCKSSNTRSPHCGPSGLFY</sequence>
<protein>
    <submittedName>
        <fullName evidence="2">Uncharacterized protein</fullName>
    </submittedName>
</protein>
<feature type="compositionally biased region" description="Basic and acidic residues" evidence="1">
    <location>
        <begin position="1"/>
        <end position="10"/>
    </location>
</feature>
<organism evidence="2 3">
    <name type="scientific">Immersiella caudata</name>
    <dbReference type="NCBI Taxonomy" id="314043"/>
    <lineage>
        <taxon>Eukaryota</taxon>
        <taxon>Fungi</taxon>
        <taxon>Dikarya</taxon>
        <taxon>Ascomycota</taxon>
        <taxon>Pezizomycotina</taxon>
        <taxon>Sordariomycetes</taxon>
        <taxon>Sordariomycetidae</taxon>
        <taxon>Sordariales</taxon>
        <taxon>Lasiosphaeriaceae</taxon>
        <taxon>Immersiella</taxon>
    </lineage>
</organism>
<evidence type="ECO:0000313" key="3">
    <source>
        <dbReference type="Proteomes" id="UP001175000"/>
    </source>
</evidence>
<feature type="region of interest" description="Disordered" evidence="1">
    <location>
        <begin position="116"/>
        <end position="136"/>
    </location>
</feature>
<evidence type="ECO:0000256" key="1">
    <source>
        <dbReference type="SAM" id="MobiDB-lite"/>
    </source>
</evidence>
<comment type="caution">
    <text evidence="2">The sequence shown here is derived from an EMBL/GenBank/DDBJ whole genome shotgun (WGS) entry which is preliminary data.</text>
</comment>